<evidence type="ECO:0000313" key="2">
    <source>
        <dbReference type="Proteomes" id="UP000614601"/>
    </source>
</evidence>
<sequence length="590" mass="68723">MALYPGGGAHLAYSTPNLNEAEPADHIEDGRSLTDDDFYDATDYWAHKNEISLEQCIAEAKAAMDLFLNNDFEQAQQKMKPLADKTMYHALGYSTILFLQAMMTCDRADMEKALEASQKAVNVIHRFRAQYSISDSIFRLSGHYKKLSDEEIHAELCYAEALLFRAALTFFYDESLASFIKGALKIRSCFMSYRECYRILNSHTWKTHNSKIRDEFEAGVLLGLGSFNIGLSILPGKILKLLQVIGFNGKRSYGMKCLNKVAEMKHTLRSTMASLSLLVWELFVTFFIGEGLPNRTLCAALFKDLNVQYPNGAIILFLRARFHLTSGDVDNAIYFYNQSVYCQSYYKQFHHICYWELQFAYAMLGCWDWAANYAKRLKNESRWSRCVYAYLIAIYIYPYDQSIENYVTWRLLCQKVPKVRLRIAGKSIPVEKFCERKAKRFLAENRMYLANFEFMYFWNIFSIFEARRSHVSDVMYKIEQFKRENPTEDVNDLALYDFLRGVCLKTMRQYESAERCLYKVIQSESRLTDNFYLVPNATFELSQIRFEQKNYSEAESLLNKVKQYKGYSLENKLLFRVHAAVERLAALKST</sequence>
<protein>
    <recommendedName>
        <fullName evidence="3">Tetratricopeptide repeat protein 39B</fullName>
    </recommendedName>
</protein>
<dbReference type="InterPro" id="IPR019412">
    <property type="entry name" value="IML2/TPR_39"/>
</dbReference>
<dbReference type="PANTHER" id="PTHR31859">
    <property type="entry name" value="TETRATRICOPEPTIDE REPEAT PROTEIN 39 FAMILY MEMBER"/>
    <property type="match status" value="1"/>
</dbReference>
<accession>A0A811KCF3</accession>
<dbReference type="AlphaFoldDB" id="A0A811KCF3"/>
<gene>
    <name evidence="1" type="ORF">BOKJ2_LOCUS4710</name>
</gene>
<dbReference type="EMBL" id="CAJFDH010000002">
    <property type="protein sequence ID" value="CAD5212909.1"/>
    <property type="molecule type" value="Genomic_DNA"/>
</dbReference>
<dbReference type="OrthoDB" id="43460at2759"/>
<proteinExistence type="predicted"/>
<dbReference type="PANTHER" id="PTHR31859:SF9">
    <property type="entry name" value="TETRATRICOPEPTIDE REPEAT PROTEIN 39B"/>
    <property type="match status" value="1"/>
</dbReference>
<dbReference type="SUPFAM" id="SSF48452">
    <property type="entry name" value="TPR-like"/>
    <property type="match status" value="1"/>
</dbReference>
<dbReference type="Proteomes" id="UP000614601">
    <property type="component" value="Unassembled WGS sequence"/>
</dbReference>
<keyword evidence="2" id="KW-1185">Reference proteome</keyword>
<dbReference type="InterPro" id="IPR011990">
    <property type="entry name" value="TPR-like_helical_dom_sf"/>
</dbReference>
<organism evidence="1 2">
    <name type="scientific">Bursaphelenchus okinawaensis</name>
    <dbReference type="NCBI Taxonomy" id="465554"/>
    <lineage>
        <taxon>Eukaryota</taxon>
        <taxon>Metazoa</taxon>
        <taxon>Ecdysozoa</taxon>
        <taxon>Nematoda</taxon>
        <taxon>Chromadorea</taxon>
        <taxon>Rhabditida</taxon>
        <taxon>Tylenchina</taxon>
        <taxon>Tylenchomorpha</taxon>
        <taxon>Aphelenchoidea</taxon>
        <taxon>Aphelenchoididae</taxon>
        <taxon>Bursaphelenchus</taxon>
    </lineage>
</organism>
<comment type="caution">
    <text evidence="1">The sequence shown here is derived from an EMBL/GenBank/DDBJ whole genome shotgun (WGS) entry which is preliminary data.</text>
</comment>
<name>A0A811KCF3_9BILA</name>
<dbReference type="Proteomes" id="UP000783686">
    <property type="component" value="Unassembled WGS sequence"/>
</dbReference>
<reference evidence="1" key="1">
    <citation type="submission" date="2020-09" db="EMBL/GenBank/DDBJ databases">
        <authorList>
            <person name="Kikuchi T."/>
        </authorList>
    </citation>
    <scope>NUCLEOTIDE SEQUENCE</scope>
    <source>
        <strain evidence="1">SH1</strain>
    </source>
</reference>
<evidence type="ECO:0008006" key="3">
    <source>
        <dbReference type="Google" id="ProtNLM"/>
    </source>
</evidence>
<dbReference type="EMBL" id="CAJFCW020000002">
    <property type="protein sequence ID" value="CAG9098142.1"/>
    <property type="molecule type" value="Genomic_DNA"/>
</dbReference>
<dbReference type="Pfam" id="PF10300">
    <property type="entry name" value="Iml2-TPR_39"/>
    <property type="match status" value="1"/>
</dbReference>
<evidence type="ECO:0000313" key="1">
    <source>
        <dbReference type="EMBL" id="CAD5212909.1"/>
    </source>
</evidence>
<dbReference type="Gene3D" id="1.25.40.10">
    <property type="entry name" value="Tetratricopeptide repeat domain"/>
    <property type="match status" value="1"/>
</dbReference>